<dbReference type="EMBL" id="JACGCI010000089">
    <property type="protein sequence ID" value="KAF6746778.1"/>
    <property type="molecule type" value="Genomic_DNA"/>
</dbReference>
<sequence length="349" mass="39583">MTASGRVQLPPELNSAIMGFCPPGSLRHLPLVNKEFRFHAEKLLYAHVAVRASKQWQVGVFETLATDTTKAGYVKFLSLEFDGSEYPTDSLVVERLVSSAPALKNLKDLRIRLRDDLEMYTADVFSMLCAGYFHLNTLFVDDYFDFGAILEAQNRLTVLGVFEVMFHYGGTPSSLVRSVKDRSVIAVYLEDTEGELPTHEELSLTPELLSLGHARDFDFILGKALESDDMTISPRAEQVTHVSVYLKHVPSKEIFKAFIDAAGRLFVNLRNLELVLRSSDDTLEEWRDDPVAWPRSLTELEVIDTGVPISISQKRFRGSTEEFTKFLHTFARRDWGNWGRRSYSSDSEE</sequence>
<protein>
    <recommendedName>
        <fullName evidence="3">F-box domain-containing protein</fullName>
    </recommendedName>
</protein>
<evidence type="ECO:0008006" key="3">
    <source>
        <dbReference type="Google" id="ProtNLM"/>
    </source>
</evidence>
<keyword evidence="2" id="KW-1185">Reference proteome</keyword>
<evidence type="ECO:0000313" key="1">
    <source>
        <dbReference type="EMBL" id="KAF6746778.1"/>
    </source>
</evidence>
<evidence type="ECO:0000313" key="2">
    <source>
        <dbReference type="Proteomes" id="UP000521943"/>
    </source>
</evidence>
<organism evidence="1 2">
    <name type="scientific">Ephemerocybe angulata</name>
    <dbReference type="NCBI Taxonomy" id="980116"/>
    <lineage>
        <taxon>Eukaryota</taxon>
        <taxon>Fungi</taxon>
        <taxon>Dikarya</taxon>
        <taxon>Basidiomycota</taxon>
        <taxon>Agaricomycotina</taxon>
        <taxon>Agaricomycetes</taxon>
        <taxon>Agaricomycetidae</taxon>
        <taxon>Agaricales</taxon>
        <taxon>Agaricineae</taxon>
        <taxon>Psathyrellaceae</taxon>
        <taxon>Ephemerocybe</taxon>
    </lineage>
</organism>
<proteinExistence type="predicted"/>
<comment type="caution">
    <text evidence="1">The sequence shown here is derived from an EMBL/GenBank/DDBJ whole genome shotgun (WGS) entry which is preliminary data.</text>
</comment>
<dbReference type="OrthoDB" id="10349482at2759"/>
<accession>A0A8H6LWQ7</accession>
<name>A0A8H6LWQ7_9AGAR</name>
<dbReference type="Proteomes" id="UP000521943">
    <property type="component" value="Unassembled WGS sequence"/>
</dbReference>
<gene>
    <name evidence="1" type="ORF">DFP72DRAFT_922243</name>
</gene>
<reference evidence="1 2" key="1">
    <citation type="submission" date="2020-07" db="EMBL/GenBank/DDBJ databases">
        <title>Comparative genomics of pyrophilous fungi reveals a link between fire events and developmental genes.</title>
        <authorList>
            <consortium name="DOE Joint Genome Institute"/>
            <person name="Steindorff A.S."/>
            <person name="Carver A."/>
            <person name="Calhoun S."/>
            <person name="Stillman K."/>
            <person name="Liu H."/>
            <person name="Lipzen A."/>
            <person name="Pangilinan J."/>
            <person name="Labutti K."/>
            <person name="Bruns T.D."/>
            <person name="Grigoriev I.V."/>
        </authorList>
    </citation>
    <scope>NUCLEOTIDE SEQUENCE [LARGE SCALE GENOMIC DNA]</scope>
    <source>
        <strain evidence="1 2">CBS 144469</strain>
    </source>
</reference>
<dbReference type="AlphaFoldDB" id="A0A8H6LWQ7"/>